<dbReference type="InterPro" id="IPR007627">
    <property type="entry name" value="RNA_pol_sigma70_r2"/>
</dbReference>
<feature type="domain" description="RNA polymerase sigma factor 70 region 4 type 2" evidence="6">
    <location>
        <begin position="120"/>
        <end position="170"/>
    </location>
</feature>
<dbReference type="CDD" id="cd06171">
    <property type="entry name" value="Sigma70_r4"/>
    <property type="match status" value="1"/>
</dbReference>
<dbReference type="SUPFAM" id="SSF88946">
    <property type="entry name" value="Sigma2 domain of RNA polymerase sigma factors"/>
    <property type="match status" value="1"/>
</dbReference>
<sequence length="225" mass="25755">MDEFYTLVETAQAGSKEAYESLINQFQQMAYATAYHCLGDYILAQDAVQEALIEAYLHLPQLKEPAAFPGWFRQIVFYQCHRLLRKPSFEHLPLEAIASFDSGADPLQDIAERHEVQAVVQQAIALLPPKQHQIVDLFYLSGYTQQEISSALNLPVNTIKKCLYSARLRLKEHLLPRLQDAIAHTAHAILIYLREGWWEPLFERYSPNLIPGARPYATEDAKQCK</sequence>
<dbReference type="Pfam" id="PF08281">
    <property type="entry name" value="Sigma70_r4_2"/>
    <property type="match status" value="1"/>
</dbReference>
<evidence type="ECO:0000313" key="8">
    <source>
        <dbReference type="Proteomes" id="UP000287352"/>
    </source>
</evidence>
<dbReference type="Gene3D" id="1.10.10.10">
    <property type="entry name" value="Winged helix-like DNA-binding domain superfamily/Winged helix DNA-binding domain"/>
    <property type="match status" value="1"/>
</dbReference>
<evidence type="ECO:0000256" key="3">
    <source>
        <dbReference type="ARBA" id="ARBA00023082"/>
    </source>
</evidence>
<dbReference type="Pfam" id="PF04542">
    <property type="entry name" value="Sigma70_r2"/>
    <property type="match status" value="1"/>
</dbReference>
<dbReference type="InterPro" id="IPR013249">
    <property type="entry name" value="RNA_pol_sigma70_r4_t2"/>
</dbReference>
<dbReference type="InterPro" id="IPR013325">
    <property type="entry name" value="RNA_pol_sigma_r2"/>
</dbReference>
<keyword evidence="8" id="KW-1185">Reference proteome</keyword>
<comment type="similarity">
    <text evidence="1">Belongs to the sigma-70 factor family. ECF subfamily.</text>
</comment>
<dbReference type="RefSeq" id="WP_126582855.1">
    <property type="nucleotide sequence ID" value="NZ_BIFR01000002.1"/>
</dbReference>
<evidence type="ECO:0000259" key="6">
    <source>
        <dbReference type="Pfam" id="PF08281"/>
    </source>
</evidence>
<evidence type="ECO:0000256" key="4">
    <source>
        <dbReference type="ARBA" id="ARBA00023163"/>
    </source>
</evidence>
<dbReference type="PANTHER" id="PTHR43133:SF51">
    <property type="entry name" value="RNA POLYMERASE SIGMA FACTOR"/>
    <property type="match status" value="1"/>
</dbReference>
<dbReference type="GO" id="GO:0006352">
    <property type="term" value="P:DNA-templated transcription initiation"/>
    <property type="evidence" value="ECO:0007669"/>
    <property type="project" value="InterPro"/>
</dbReference>
<dbReference type="PANTHER" id="PTHR43133">
    <property type="entry name" value="RNA POLYMERASE ECF-TYPE SIGMA FACTO"/>
    <property type="match status" value="1"/>
</dbReference>
<proteinExistence type="inferred from homology"/>
<dbReference type="EMBL" id="BIFR01000002">
    <property type="protein sequence ID" value="GCE15380.1"/>
    <property type="molecule type" value="Genomic_DNA"/>
</dbReference>
<gene>
    <name evidence="7" type="ORF">KTT_52390</name>
</gene>
<protein>
    <recommendedName>
        <fullName evidence="9">DNA-directed RNA polymerase sigma-70 factor</fullName>
    </recommendedName>
</protein>
<keyword evidence="4" id="KW-0804">Transcription</keyword>
<organism evidence="7 8">
    <name type="scientific">Tengunoibacter tsumagoiensis</name>
    <dbReference type="NCBI Taxonomy" id="2014871"/>
    <lineage>
        <taxon>Bacteria</taxon>
        <taxon>Bacillati</taxon>
        <taxon>Chloroflexota</taxon>
        <taxon>Ktedonobacteria</taxon>
        <taxon>Ktedonobacterales</taxon>
        <taxon>Dictyobacteraceae</taxon>
        <taxon>Tengunoibacter</taxon>
    </lineage>
</organism>
<dbReference type="NCBIfam" id="TIGR02937">
    <property type="entry name" value="sigma70-ECF"/>
    <property type="match status" value="1"/>
</dbReference>
<dbReference type="InterPro" id="IPR013324">
    <property type="entry name" value="RNA_pol_sigma_r3/r4-like"/>
</dbReference>
<evidence type="ECO:0000313" key="7">
    <source>
        <dbReference type="EMBL" id="GCE15380.1"/>
    </source>
</evidence>
<evidence type="ECO:0000259" key="5">
    <source>
        <dbReference type="Pfam" id="PF04542"/>
    </source>
</evidence>
<dbReference type="InterPro" id="IPR014284">
    <property type="entry name" value="RNA_pol_sigma-70_dom"/>
</dbReference>
<dbReference type="Proteomes" id="UP000287352">
    <property type="component" value="Unassembled WGS sequence"/>
</dbReference>
<dbReference type="OrthoDB" id="9780326at2"/>
<dbReference type="Gene3D" id="1.10.1740.10">
    <property type="match status" value="1"/>
</dbReference>
<evidence type="ECO:0008006" key="9">
    <source>
        <dbReference type="Google" id="ProtNLM"/>
    </source>
</evidence>
<keyword evidence="2" id="KW-0805">Transcription regulation</keyword>
<dbReference type="InterPro" id="IPR039425">
    <property type="entry name" value="RNA_pol_sigma-70-like"/>
</dbReference>
<name>A0A402A880_9CHLR</name>
<dbReference type="InterPro" id="IPR036388">
    <property type="entry name" value="WH-like_DNA-bd_sf"/>
</dbReference>
<dbReference type="AlphaFoldDB" id="A0A402A880"/>
<reference evidence="8" key="1">
    <citation type="submission" date="2018-12" db="EMBL/GenBank/DDBJ databases">
        <title>Tengunoibacter tsumagoiensis gen. nov., sp. nov., Dictyobacter kobayashii sp. nov., D. alpinus sp. nov., and D. joshuensis sp. nov. and description of Dictyobacteraceae fam. nov. within the order Ktedonobacterales isolated from Tengu-no-mugimeshi.</title>
        <authorList>
            <person name="Wang C.M."/>
            <person name="Zheng Y."/>
            <person name="Sakai Y."/>
            <person name="Toyoda A."/>
            <person name="Minakuchi Y."/>
            <person name="Abe K."/>
            <person name="Yokota A."/>
            <person name="Yabe S."/>
        </authorList>
    </citation>
    <scope>NUCLEOTIDE SEQUENCE [LARGE SCALE GENOMIC DNA]</scope>
    <source>
        <strain evidence="8">Uno3</strain>
    </source>
</reference>
<dbReference type="GO" id="GO:0003677">
    <property type="term" value="F:DNA binding"/>
    <property type="evidence" value="ECO:0007669"/>
    <property type="project" value="InterPro"/>
</dbReference>
<keyword evidence="3" id="KW-0731">Sigma factor</keyword>
<accession>A0A402A880</accession>
<evidence type="ECO:0000256" key="2">
    <source>
        <dbReference type="ARBA" id="ARBA00023015"/>
    </source>
</evidence>
<dbReference type="SUPFAM" id="SSF88659">
    <property type="entry name" value="Sigma3 and sigma4 domains of RNA polymerase sigma factors"/>
    <property type="match status" value="1"/>
</dbReference>
<evidence type="ECO:0000256" key="1">
    <source>
        <dbReference type="ARBA" id="ARBA00010641"/>
    </source>
</evidence>
<feature type="domain" description="RNA polymerase sigma-70 region 2" evidence="5">
    <location>
        <begin position="22"/>
        <end position="86"/>
    </location>
</feature>
<dbReference type="GO" id="GO:0016987">
    <property type="term" value="F:sigma factor activity"/>
    <property type="evidence" value="ECO:0007669"/>
    <property type="project" value="UniProtKB-KW"/>
</dbReference>
<comment type="caution">
    <text evidence="7">The sequence shown here is derived from an EMBL/GenBank/DDBJ whole genome shotgun (WGS) entry which is preliminary data.</text>
</comment>